<dbReference type="Pfam" id="PF22837">
    <property type="entry name" value="M_Eco57I_C"/>
    <property type="match status" value="1"/>
</dbReference>
<dbReference type="AlphaFoldDB" id="A0A552LVY8"/>
<name>A0A552LVY8_9CHRO</name>
<dbReference type="PROSITE" id="PS00092">
    <property type="entry name" value="N6_MTASE"/>
    <property type="match status" value="1"/>
</dbReference>
<keyword evidence="2" id="KW-0808">Transferase</keyword>
<organism evidence="7 8">
    <name type="scientific">Microcystis flos-aquae Mf_WU_F_19750830_S460</name>
    <dbReference type="NCBI Taxonomy" id="2486237"/>
    <lineage>
        <taxon>Bacteria</taxon>
        <taxon>Bacillati</taxon>
        <taxon>Cyanobacteriota</taxon>
        <taxon>Cyanophyceae</taxon>
        <taxon>Oscillatoriophycideae</taxon>
        <taxon>Chroococcales</taxon>
        <taxon>Microcystaceae</taxon>
        <taxon>Microcystis</taxon>
    </lineage>
</organism>
<evidence type="ECO:0000256" key="1">
    <source>
        <dbReference type="ARBA" id="ARBA00022603"/>
    </source>
</evidence>
<proteinExistence type="predicted"/>
<dbReference type="PANTHER" id="PTHR33841:SF5">
    <property type="entry name" value="DNA METHYLASE (MODIFICATION METHYLASE) (METHYLTRANSFERASE)-RELATED"/>
    <property type="match status" value="1"/>
</dbReference>
<dbReference type="Proteomes" id="UP000320730">
    <property type="component" value="Unassembled WGS sequence"/>
</dbReference>
<protein>
    <submittedName>
        <fullName evidence="7">Uncharacterized protein</fullName>
    </submittedName>
</protein>
<evidence type="ECO:0000259" key="5">
    <source>
        <dbReference type="Pfam" id="PF02384"/>
    </source>
</evidence>
<evidence type="ECO:0000313" key="8">
    <source>
        <dbReference type="Proteomes" id="UP000320730"/>
    </source>
</evidence>
<dbReference type="InterPro" id="IPR002052">
    <property type="entry name" value="DNA_methylase_N6_adenine_CS"/>
</dbReference>
<feature type="domain" description="DNA methylase adenine-specific" evidence="5">
    <location>
        <begin position="25"/>
        <end position="228"/>
    </location>
</feature>
<dbReference type="PANTHER" id="PTHR33841">
    <property type="entry name" value="DNA METHYLTRANSFERASE YEEA-RELATED"/>
    <property type="match status" value="1"/>
</dbReference>
<keyword evidence="4" id="KW-0680">Restriction system</keyword>
<dbReference type="Gene3D" id="3.40.50.150">
    <property type="entry name" value="Vaccinia Virus protein VP39"/>
    <property type="match status" value="1"/>
</dbReference>
<evidence type="ECO:0000313" key="7">
    <source>
        <dbReference type="EMBL" id="TRV24384.1"/>
    </source>
</evidence>
<dbReference type="InterPro" id="IPR054520">
    <property type="entry name" value="M_Eco57I_C"/>
</dbReference>
<evidence type="ECO:0000259" key="6">
    <source>
        <dbReference type="Pfam" id="PF22837"/>
    </source>
</evidence>
<keyword evidence="3" id="KW-0949">S-adenosyl-L-methionine</keyword>
<dbReference type="GO" id="GO:0009307">
    <property type="term" value="P:DNA restriction-modification system"/>
    <property type="evidence" value="ECO:0007669"/>
    <property type="project" value="UniProtKB-KW"/>
</dbReference>
<sequence length="567" mass="63432">MTFTPIPQTPAPIKRATQITLLTRKRELGAFYTPSEIAEVLCDWAIQSPTDVLLEPSFGGCSFLDSSVRRLRELGVANANNLFGCDIDPKAFEYLRRMVKEVSPKNFHLGDFLEWTPSQVPSGSVDVVIGNPPYVRYCNLAAAQRSAVDRWAKAHGEPPSRRASLWLHFTIHALSFLRKGGRIAWVLPISFMTAHYASNLRQKMFDSFRRVAVVTLTERVFMDEGTEERTLIVLAEGYGEGNNGSPISISCLESVDELRTFVSSWQNGGTTEIEGIVSHGMVPERAGQLLATLEREPTVSRVSELVDVQIGVVSGNTKFFIKSADEWRAAGVSEAHLSYIVPRSRWLDGLSLEEADKKLHKNTGVPCLALNAPSNLKAKALLRYLQTYEQEAITTNKTFSKRPTWYRFLDDKIPDAFFVFMTHLGPRLVINSAKANATNSLYRLYLRSTEERLLQLLAISLQTTFTQLAAERLGRVLGSGGLKLEPSAVKRLPVLLPKKGAGEVREAFEAIDKLLRVGDAEAARKLADEFVLSGEERFKEALPLLEESLETARRRRIRSHQDRRESP</sequence>
<dbReference type="PRINTS" id="PR00507">
    <property type="entry name" value="N12N6MTFRASE"/>
</dbReference>
<dbReference type="InterPro" id="IPR050953">
    <property type="entry name" value="N4_N6_ade-DNA_methylase"/>
</dbReference>
<dbReference type="GO" id="GO:0003677">
    <property type="term" value="F:DNA binding"/>
    <property type="evidence" value="ECO:0007669"/>
    <property type="project" value="InterPro"/>
</dbReference>
<feature type="domain" description="Type II methyltransferase M.Eco57I C-terminal" evidence="6">
    <location>
        <begin position="282"/>
        <end position="532"/>
    </location>
</feature>
<dbReference type="InterPro" id="IPR003356">
    <property type="entry name" value="DNA_methylase_A-5"/>
</dbReference>
<dbReference type="GO" id="GO:0032259">
    <property type="term" value="P:methylation"/>
    <property type="evidence" value="ECO:0007669"/>
    <property type="project" value="UniProtKB-KW"/>
</dbReference>
<gene>
    <name evidence="7" type="ORF">EWV40_06735</name>
</gene>
<dbReference type="Pfam" id="PF02384">
    <property type="entry name" value="N6_Mtase"/>
    <property type="match status" value="1"/>
</dbReference>
<accession>A0A552LVY8</accession>
<dbReference type="SUPFAM" id="SSF53335">
    <property type="entry name" value="S-adenosyl-L-methionine-dependent methyltransferases"/>
    <property type="match status" value="1"/>
</dbReference>
<evidence type="ECO:0000256" key="2">
    <source>
        <dbReference type="ARBA" id="ARBA00022679"/>
    </source>
</evidence>
<comment type="caution">
    <text evidence="7">The sequence shown here is derived from an EMBL/GenBank/DDBJ whole genome shotgun (WGS) entry which is preliminary data.</text>
</comment>
<keyword evidence="1" id="KW-0489">Methyltransferase</keyword>
<reference evidence="7 8" key="1">
    <citation type="submission" date="2019-01" db="EMBL/GenBank/DDBJ databases">
        <title>Coherence of Microcystis species and biogeography revealed through population genomics.</title>
        <authorList>
            <person name="Perez-Carrascal O.M."/>
            <person name="Terrat Y."/>
            <person name="Giani A."/>
            <person name="Fortin N."/>
            <person name="Tromas N."/>
            <person name="Shapiro B.J."/>
        </authorList>
    </citation>
    <scope>NUCLEOTIDE SEQUENCE [LARGE SCALE GENOMIC DNA]</scope>
    <source>
        <strain evidence="7">Mf_WU_F_19750830_S460</strain>
    </source>
</reference>
<dbReference type="InterPro" id="IPR029063">
    <property type="entry name" value="SAM-dependent_MTases_sf"/>
</dbReference>
<dbReference type="CDD" id="cd02440">
    <property type="entry name" value="AdoMet_MTases"/>
    <property type="match status" value="1"/>
</dbReference>
<evidence type="ECO:0000256" key="4">
    <source>
        <dbReference type="ARBA" id="ARBA00022747"/>
    </source>
</evidence>
<dbReference type="GO" id="GO:0008170">
    <property type="term" value="F:N-methyltransferase activity"/>
    <property type="evidence" value="ECO:0007669"/>
    <property type="project" value="InterPro"/>
</dbReference>
<dbReference type="EMBL" id="SFAN01000053">
    <property type="protein sequence ID" value="TRV24384.1"/>
    <property type="molecule type" value="Genomic_DNA"/>
</dbReference>
<dbReference type="GO" id="GO:0009007">
    <property type="term" value="F:site-specific DNA-methyltransferase (adenine-specific) activity"/>
    <property type="evidence" value="ECO:0007669"/>
    <property type="project" value="UniProtKB-EC"/>
</dbReference>
<evidence type="ECO:0000256" key="3">
    <source>
        <dbReference type="ARBA" id="ARBA00022691"/>
    </source>
</evidence>